<evidence type="ECO:0000256" key="1">
    <source>
        <dbReference type="SAM" id="MobiDB-lite"/>
    </source>
</evidence>
<accession>A0AA88WD63</accession>
<dbReference type="Proteomes" id="UP001188597">
    <property type="component" value="Unassembled WGS sequence"/>
</dbReference>
<feature type="domain" description="Bet v I/Major latex protein" evidence="2">
    <location>
        <begin position="1"/>
        <end position="154"/>
    </location>
</feature>
<dbReference type="GO" id="GO:0006952">
    <property type="term" value="P:defense response"/>
    <property type="evidence" value="ECO:0007669"/>
    <property type="project" value="InterPro"/>
</dbReference>
<keyword evidence="4" id="KW-1185">Reference proteome</keyword>
<dbReference type="InterPro" id="IPR000916">
    <property type="entry name" value="Bet_v_I/MLP"/>
</dbReference>
<name>A0AA88WD63_9ASTE</name>
<dbReference type="Pfam" id="PF00407">
    <property type="entry name" value="Bet_v_1"/>
    <property type="match status" value="1"/>
</dbReference>
<evidence type="ECO:0000259" key="2">
    <source>
        <dbReference type="SMART" id="SM01037"/>
    </source>
</evidence>
<dbReference type="EMBL" id="JAVXUP010000594">
    <property type="protein sequence ID" value="KAK3024603.1"/>
    <property type="molecule type" value="Genomic_DNA"/>
</dbReference>
<sequence length="168" mass="18996">MGKIVSQTEIKSDGDVFHKLWGSMPHHIPNIIPDKVQGCDLHEGEWGTIGSVIFWNYVHDGKAKVLKEVIDKVDEKNKTVILRAIEGDLLDLYKSFVVTLHVDTKGENTLVTWTFEYEKLIQMRSWTLLLPSPKTLRLTISSDVRDRSDNKSDGSVMRSTCGNSALQL</sequence>
<protein>
    <recommendedName>
        <fullName evidence="2">Bet v I/Major latex protein domain-containing protein</fullName>
    </recommendedName>
</protein>
<proteinExistence type="predicted"/>
<dbReference type="PANTHER" id="PTHR31907">
    <property type="entry name" value="MLP-LIKE PROTEIN 423"/>
    <property type="match status" value="1"/>
</dbReference>
<feature type="region of interest" description="Disordered" evidence="1">
    <location>
        <begin position="145"/>
        <end position="168"/>
    </location>
</feature>
<dbReference type="Gene3D" id="3.30.530.20">
    <property type="match status" value="1"/>
</dbReference>
<organism evidence="3 4">
    <name type="scientific">Escallonia herrerae</name>
    <dbReference type="NCBI Taxonomy" id="1293975"/>
    <lineage>
        <taxon>Eukaryota</taxon>
        <taxon>Viridiplantae</taxon>
        <taxon>Streptophyta</taxon>
        <taxon>Embryophyta</taxon>
        <taxon>Tracheophyta</taxon>
        <taxon>Spermatophyta</taxon>
        <taxon>Magnoliopsida</taxon>
        <taxon>eudicotyledons</taxon>
        <taxon>Gunneridae</taxon>
        <taxon>Pentapetalae</taxon>
        <taxon>asterids</taxon>
        <taxon>campanulids</taxon>
        <taxon>Escalloniales</taxon>
        <taxon>Escalloniaceae</taxon>
        <taxon>Escallonia</taxon>
    </lineage>
</organism>
<reference evidence="3" key="1">
    <citation type="submission" date="2022-12" db="EMBL/GenBank/DDBJ databases">
        <title>Draft genome assemblies for two species of Escallonia (Escalloniales).</title>
        <authorList>
            <person name="Chanderbali A."/>
            <person name="Dervinis C."/>
            <person name="Anghel I."/>
            <person name="Soltis D."/>
            <person name="Soltis P."/>
            <person name="Zapata F."/>
        </authorList>
    </citation>
    <scope>NUCLEOTIDE SEQUENCE</scope>
    <source>
        <strain evidence="3">UCBG64.0493</strain>
        <tissue evidence="3">Leaf</tissue>
    </source>
</reference>
<dbReference type="AlphaFoldDB" id="A0AA88WD63"/>
<gene>
    <name evidence="3" type="ORF">RJ639_044508</name>
</gene>
<dbReference type="SUPFAM" id="SSF55961">
    <property type="entry name" value="Bet v1-like"/>
    <property type="match status" value="1"/>
</dbReference>
<feature type="compositionally biased region" description="Polar residues" evidence="1">
    <location>
        <begin position="157"/>
        <end position="168"/>
    </location>
</feature>
<dbReference type="InterPro" id="IPR023393">
    <property type="entry name" value="START-like_dom_sf"/>
</dbReference>
<comment type="caution">
    <text evidence="3">The sequence shown here is derived from an EMBL/GenBank/DDBJ whole genome shotgun (WGS) entry which is preliminary data.</text>
</comment>
<evidence type="ECO:0000313" key="3">
    <source>
        <dbReference type="EMBL" id="KAK3024603.1"/>
    </source>
</evidence>
<dbReference type="CDD" id="cd07816">
    <property type="entry name" value="Bet_v1-like"/>
    <property type="match status" value="1"/>
</dbReference>
<evidence type="ECO:0000313" key="4">
    <source>
        <dbReference type="Proteomes" id="UP001188597"/>
    </source>
</evidence>
<dbReference type="SMART" id="SM01037">
    <property type="entry name" value="Bet_v_1"/>
    <property type="match status" value="1"/>
</dbReference>
<dbReference type="InterPro" id="IPR051761">
    <property type="entry name" value="MLP-like_ligand-binding"/>
</dbReference>